<accession>A0AA88V668</accession>
<comment type="caution">
    <text evidence="2">The sequence shown here is derived from an EMBL/GenBank/DDBJ whole genome shotgun (WGS) entry which is preliminary data.</text>
</comment>
<dbReference type="Proteomes" id="UP001188597">
    <property type="component" value="Unassembled WGS sequence"/>
</dbReference>
<reference evidence="2" key="1">
    <citation type="submission" date="2022-12" db="EMBL/GenBank/DDBJ databases">
        <title>Draft genome assemblies for two species of Escallonia (Escalloniales).</title>
        <authorList>
            <person name="Chanderbali A."/>
            <person name="Dervinis C."/>
            <person name="Anghel I."/>
            <person name="Soltis D."/>
            <person name="Soltis P."/>
            <person name="Zapata F."/>
        </authorList>
    </citation>
    <scope>NUCLEOTIDE SEQUENCE</scope>
    <source>
        <strain evidence="2">UCBG64.0493</strain>
        <tissue evidence="2">Leaf</tissue>
    </source>
</reference>
<proteinExistence type="predicted"/>
<sequence>MAGRPYSTLLLLFSFLFLITFSDVAEGYNRLRPAGQDARIVARQLRIKSLACFSASSAAPSACACLQALMATNRHALATTAGRPSKADPNALELKRALLQESPS</sequence>
<name>A0AA88V668_9ASTE</name>
<protein>
    <submittedName>
        <fullName evidence="2">Uncharacterized protein</fullName>
    </submittedName>
</protein>
<evidence type="ECO:0000313" key="3">
    <source>
        <dbReference type="Proteomes" id="UP001188597"/>
    </source>
</evidence>
<keyword evidence="1" id="KW-0732">Signal</keyword>
<dbReference type="EMBL" id="JAVXUP010002541">
    <property type="protein sequence ID" value="KAK3002727.1"/>
    <property type="molecule type" value="Genomic_DNA"/>
</dbReference>
<keyword evidence="3" id="KW-1185">Reference proteome</keyword>
<feature type="signal peptide" evidence="1">
    <location>
        <begin position="1"/>
        <end position="27"/>
    </location>
</feature>
<feature type="chain" id="PRO_5041690212" evidence="1">
    <location>
        <begin position="28"/>
        <end position="104"/>
    </location>
</feature>
<organism evidence="2 3">
    <name type="scientific">Escallonia herrerae</name>
    <dbReference type="NCBI Taxonomy" id="1293975"/>
    <lineage>
        <taxon>Eukaryota</taxon>
        <taxon>Viridiplantae</taxon>
        <taxon>Streptophyta</taxon>
        <taxon>Embryophyta</taxon>
        <taxon>Tracheophyta</taxon>
        <taxon>Spermatophyta</taxon>
        <taxon>Magnoliopsida</taxon>
        <taxon>eudicotyledons</taxon>
        <taxon>Gunneridae</taxon>
        <taxon>Pentapetalae</taxon>
        <taxon>asterids</taxon>
        <taxon>campanulids</taxon>
        <taxon>Escalloniales</taxon>
        <taxon>Escalloniaceae</taxon>
        <taxon>Escallonia</taxon>
    </lineage>
</organism>
<evidence type="ECO:0000256" key="1">
    <source>
        <dbReference type="SAM" id="SignalP"/>
    </source>
</evidence>
<gene>
    <name evidence="2" type="ORF">RJ639_018228</name>
</gene>
<dbReference type="AlphaFoldDB" id="A0AA88V668"/>
<evidence type="ECO:0000313" key="2">
    <source>
        <dbReference type="EMBL" id="KAK3002727.1"/>
    </source>
</evidence>